<evidence type="ECO:0000313" key="2">
    <source>
        <dbReference type="Proteomes" id="UP001174909"/>
    </source>
</evidence>
<sequence length="56" mass="6074">MPGICSWRSQAACGVVPNLKLCCCWSTPTPTPGGGYLPMPTCCWTERRSWKPTAAD</sequence>
<reference evidence="1" key="1">
    <citation type="submission" date="2023-03" db="EMBL/GenBank/DDBJ databases">
        <authorList>
            <person name="Steffen K."/>
            <person name="Cardenas P."/>
        </authorList>
    </citation>
    <scope>NUCLEOTIDE SEQUENCE</scope>
</reference>
<comment type="caution">
    <text evidence="1">The sequence shown here is derived from an EMBL/GenBank/DDBJ whole genome shotgun (WGS) entry which is preliminary data.</text>
</comment>
<gene>
    <name evidence="1" type="ORF">GBAR_LOCUS2888</name>
</gene>
<protein>
    <submittedName>
        <fullName evidence="1">Uncharacterized protein</fullName>
    </submittedName>
</protein>
<dbReference type="Proteomes" id="UP001174909">
    <property type="component" value="Unassembled WGS sequence"/>
</dbReference>
<organism evidence="1 2">
    <name type="scientific">Geodia barretti</name>
    <name type="common">Barrett's horny sponge</name>
    <dbReference type="NCBI Taxonomy" id="519541"/>
    <lineage>
        <taxon>Eukaryota</taxon>
        <taxon>Metazoa</taxon>
        <taxon>Porifera</taxon>
        <taxon>Demospongiae</taxon>
        <taxon>Heteroscleromorpha</taxon>
        <taxon>Tetractinellida</taxon>
        <taxon>Astrophorina</taxon>
        <taxon>Geodiidae</taxon>
        <taxon>Geodia</taxon>
    </lineage>
</organism>
<dbReference type="EMBL" id="CASHTH010000397">
    <property type="protein sequence ID" value="CAI8000294.1"/>
    <property type="molecule type" value="Genomic_DNA"/>
</dbReference>
<name>A0AA35R2U9_GEOBA</name>
<proteinExistence type="predicted"/>
<accession>A0AA35R2U9</accession>
<dbReference type="AlphaFoldDB" id="A0AA35R2U9"/>
<evidence type="ECO:0000313" key="1">
    <source>
        <dbReference type="EMBL" id="CAI8000294.1"/>
    </source>
</evidence>
<keyword evidence="2" id="KW-1185">Reference proteome</keyword>